<feature type="non-terminal residue" evidence="3">
    <location>
        <position position="1"/>
    </location>
</feature>
<dbReference type="Gene3D" id="1.10.150.20">
    <property type="entry name" value="5' to 3' exonuclease, C-terminal subdomain"/>
    <property type="match status" value="1"/>
</dbReference>
<dbReference type="AlphaFoldDB" id="A0A9W4T9Q4"/>
<feature type="domain" description="5'-3' exonuclease" evidence="2">
    <location>
        <begin position="1"/>
        <end position="125"/>
    </location>
</feature>
<dbReference type="PANTHER" id="PTHR42646:SF2">
    <property type="entry name" value="5'-3' EXONUCLEASE FAMILY PROTEIN"/>
    <property type="match status" value="1"/>
</dbReference>
<dbReference type="InterPro" id="IPR020045">
    <property type="entry name" value="DNA_polI_H3TH"/>
</dbReference>
<evidence type="ECO:0000313" key="4">
    <source>
        <dbReference type="Proteomes" id="UP001153678"/>
    </source>
</evidence>
<reference evidence="3" key="1">
    <citation type="submission" date="2022-08" db="EMBL/GenBank/DDBJ databases">
        <authorList>
            <person name="Kallberg Y."/>
            <person name="Tangrot J."/>
            <person name="Rosling A."/>
        </authorList>
    </citation>
    <scope>NUCLEOTIDE SEQUENCE</scope>
    <source>
        <strain evidence="3">Wild A</strain>
    </source>
</reference>
<dbReference type="GO" id="GO:0033567">
    <property type="term" value="P:DNA replication, Okazaki fragment processing"/>
    <property type="evidence" value="ECO:0007669"/>
    <property type="project" value="InterPro"/>
</dbReference>
<organism evidence="3 4">
    <name type="scientific">Funneliformis geosporum</name>
    <dbReference type="NCBI Taxonomy" id="1117311"/>
    <lineage>
        <taxon>Eukaryota</taxon>
        <taxon>Fungi</taxon>
        <taxon>Fungi incertae sedis</taxon>
        <taxon>Mucoromycota</taxon>
        <taxon>Glomeromycotina</taxon>
        <taxon>Glomeromycetes</taxon>
        <taxon>Glomerales</taxon>
        <taxon>Glomeraceae</taxon>
        <taxon>Funneliformis</taxon>
    </lineage>
</organism>
<evidence type="ECO:0000313" key="3">
    <source>
        <dbReference type="EMBL" id="CAI2196988.1"/>
    </source>
</evidence>
<dbReference type="EMBL" id="CAMKVN010015383">
    <property type="protein sequence ID" value="CAI2196988.1"/>
    <property type="molecule type" value="Genomic_DNA"/>
</dbReference>
<proteinExistence type="predicted"/>
<evidence type="ECO:0000259" key="2">
    <source>
        <dbReference type="SMART" id="SM00475"/>
    </source>
</evidence>
<dbReference type="GO" id="GO:0008409">
    <property type="term" value="F:5'-3' exonuclease activity"/>
    <property type="evidence" value="ECO:0007669"/>
    <property type="project" value="InterPro"/>
</dbReference>
<dbReference type="SMART" id="SM00475">
    <property type="entry name" value="53EXOc"/>
    <property type="match status" value="1"/>
</dbReference>
<evidence type="ECO:0000256" key="1">
    <source>
        <dbReference type="ARBA" id="ARBA00023125"/>
    </source>
</evidence>
<protein>
    <submittedName>
        <fullName evidence="3">18666_t:CDS:1</fullName>
    </submittedName>
</protein>
<dbReference type="Proteomes" id="UP001153678">
    <property type="component" value="Unassembled WGS sequence"/>
</dbReference>
<dbReference type="SUPFAM" id="SSF47807">
    <property type="entry name" value="5' to 3' exonuclease, C-terminal subdomain"/>
    <property type="match status" value="1"/>
</dbReference>
<dbReference type="GO" id="GO:0017108">
    <property type="term" value="F:5'-flap endonuclease activity"/>
    <property type="evidence" value="ECO:0007669"/>
    <property type="project" value="InterPro"/>
</dbReference>
<comment type="caution">
    <text evidence="3">The sequence shown here is derived from an EMBL/GenBank/DDBJ whole genome shotgun (WGS) entry which is preliminary data.</text>
</comment>
<dbReference type="CDD" id="cd09898">
    <property type="entry name" value="H3TH_53EXO"/>
    <property type="match status" value="1"/>
</dbReference>
<dbReference type="PANTHER" id="PTHR42646">
    <property type="entry name" value="FLAP ENDONUCLEASE XNI"/>
    <property type="match status" value="1"/>
</dbReference>
<dbReference type="Pfam" id="PF01367">
    <property type="entry name" value="5_3_exonuc"/>
    <property type="match status" value="1"/>
</dbReference>
<gene>
    <name evidence="3" type="ORF">FWILDA_LOCUS17852</name>
</gene>
<dbReference type="FunFam" id="1.10.150.20:FF:000003">
    <property type="entry name" value="DNA polymerase I"/>
    <property type="match status" value="1"/>
</dbReference>
<sequence length="125" mass="14313">KDLLQLLSPQVSIYRYSKGIISPFTYTEFCQAYGFVPFNYLDYLCLLGDKSDNIAGVNGIGTKSAQELVQKFGTVENLYQNIHQLPVKTQELLGNKQQLVYQNKQLITLKKDLNLPISWEQCDFN</sequence>
<dbReference type="InterPro" id="IPR036279">
    <property type="entry name" value="5-3_exonuclease_C_sf"/>
</dbReference>
<dbReference type="SMART" id="SM00279">
    <property type="entry name" value="HhH2"/>
    <property type="match status" value="1"/>
</dbReference>
<dbReference type="InterPro" id="IPR008918">
    <property type="entry name" value="HhH2"/>
</dbReference>
<keyword evidence="4" id="KW-1185">Reference proteome</keyword>
<keyword evidence="1" id="KW-0238">DNA-binding</keyword>
<dbReference type="GO" id="GO:0003677">
    <property type="term" value="F:DNA binding"/>
    <property type="evidence" value="ECO:0007669"/>
    <property type="project" value="UniProtKB-KW"/>
</dbReference>
<accession>A0A9W4T9Q4</accession>
<dbReference type="InterPro" id="IPR002421">
    <property type="entry name" value="5-3_exonuclease"/>
</dbReference>
<name>A0A9W4T9Q4_9GLOM</name>
<dbReference type="InterPro" id="IPR038969">
    <property type="entry name" value="FEN"/>
</dbReference>
<dbReference type="OrthoDB" id="2392051at2759"/>